<reference evidence="2" key="1">
    <citation type="submission" date="2021-02" db="EMBL/GenBank/DDBJ databases">
        <authorList>
            <person name="Nowell W R."/>
        </authorList>
    </citation>
    <scope>NUCLEOTIDE SEQUENCE</scope>
</reference>
<evidence type="ECO:0000313" key="1">
    <source>
        <dbReference type="EMBL" id="CAF0872001.1"/>
    </source>
</evidence>
<gene>
    <name evidence="1" type="ORF">OVA965_LOCUS8181</name>
    <name evidence="2" type="ORF">TMI583_LOCUS8177</name>
</gene>
<evidence type="ECO:0000313" key="2">
    <source>
        <dbReference type="EMBL" id="CAF3656885.1"/>
    </source>
</evidence>
<sequence length="71" mass="7822">EAEKQAVEASRRTAKQLVRERLALTNDHHYSSSPFRQQSSSLFNLNSAITSRSHNGLALSDNNNGHLSDGT</sequence>
<dbReference type="Proteomes" id="UP000682733">
    <property type="component" value="Unassembled WGS sequence"/>
</dbReference>
<accession>A0A8S2HKV7</accession>
<name>A0A8S2HKV7_9BILA</name>
<protein>
    <submittedName>
        <fullName evidence="2">Uncharacterized protein</fullName>
    </submittedName>
</protein>
<dbReference type="Proteomes" id="UP000677228">
    <property type="component" value="Unassembled WGS sequence"/>
</dbReference>
<organism evidence="2 3">
    <name type="scientific">Didymodactylos carnosus</name>
    <dbReference type="NCBI Taxonomy" id="1234261"/>
    <lineage>
        <taxon>Eukaryota</taxon>
        <taxon>Metazoa</taxon>
        <taxon>Spiralia</taxon>
        <taxon>Gnathifera</taxon>
        <taxon>Rotifera</taxon>
        <taxon>Eurotatoria</taxon>
        <taxon>Bdelloidea</taxon>
        <taxon>Philodinida</taxon>
        <taxon>Philodinidae</taxon>
        <taxon>Didymodactylos</taxon>
    </lineage>
</organism>
<dbReference type="EMBL" id="CAJNOK010002719">
    <property type="protein sequence ID" value="CAF0872001.1"/>
    <property type="molecule type" value="Genomic_DNA"/>
</dbReference>
<evidence type="ECO:0000313" key="3">
    <source>
        <dbReference type="Proteomes" id="UP000682733"/>
    </source>
</evidence>
<proteinExistence type="predicted"/>
<dbReference type="AlphaFoldDB" id="A0A8S2HKV7"/>
<comment type="caution">
    <text evidence="2">The sequence shown here is derived from an EMBL/GenBank/DDBJ whole genome shotgun (WGS) entry which is preliminary data.</text>
</comment>
<dbReference type="EMBL" id="CAJOBA010002720">
    <property type="protein sequence ID" value="CAF3656885.1"/>
    <property type="molecule type" value="Genomic_DNA"/>
</dbReference>
<feature type="non-terminal residue" evidence="2">
    <location>
        <position position="71"/>
    </location>
</feature>